<feature type="region of interest" description="Disordered" evidence="1">
    <location>
        <begin position="1"/>
        <end position="77"/>
    </location>
</feature>
<accession>A0A6H1U1N9</accession>
<proteinExistence type="predicted"/>
<dbReference type="KEGG" id="oxy:HCG48_20860"/>
<dbReference type="Proteomes" id="UP000500857">
    <property type="component" value="Chromosome"/>
</dbReference>
<dbReference type="AlphaFoldDB" id="A0A6H1U1N9"/>
<organism evidence="2 3">
    <name type="scientific">Oxynema aestuarii AP17</name>
    <dbReference type="NCBI Taxonomy" id="2064643"/>
    <lineage>
        <taxon>Bacteria</taxon>
        <taxon>Bacillati</taxon>
        <taxon>Cyanobacteriota</taxon>
        <taxon>Cyanophyceae</taxon>
        <taxon>Oscillatoriophycideae</taxon>
        <taxon>Oscillatoriales</taxon>
        <taxon>Oscillatoriaceae</taxon>
        <taxon>Oxynema</taxon>
        <taxon>Oxynema aestuarii</taxon>
    </lineage>
</organism>
<feature type="compositionally biased region" description="Basic residues" evidence="1">
    <location>
        <begin position="1"/>
        <end position="10"/>
    </location>
</feature>
<evidence type="ECO:0000313" key="2">
    <source>
        <dbReference type="EMBL" id="QIZ72741.1"/>
    </source>
</evidence>
<gene>
    <name evidence="2" type="ORF">HCG48_20860</name>
</gene>
<dbReference type="EMBL" id="CP051167">
    <property type="protein sequence ID" value="QIZ72741.1"/>
    <property type="molecule type" value="Genomic_DNA"/>
</dbReference>
<evidence type="ECO:0000313" key="3">
    <source>
        <dbReference type="Proteomes" id="UP000500857"/>
    </source>
</evidence>
<protein>
    <submittedName>
        <fullName evidence="2">Uncharacterized protein</fullName>
    </submittedName>
</protein>
<dbReference type="RefSeq" id="WP_168570888.1">
    <property type="nucleotide sequence ID" value="NZ_CP051167.1"/>
</dbReference>
<sequence>MSGKIARRAPSRGQTPAHGDREASAKQNRRQPAAQRPIESTPTQGRNPMDCLGSFLENLSTGGESLKGNRSRELNDP</sequence>
<keyword evidence="3" id="KW-1185">Reference proteome</keyword>
<reference evidence="2 3" key="1">
    <citation type="submission" date="2020-04" db="EMBL/GenBank/DDBJ databases">
        <authorList>
            <person name="Basu S."/>
            <person name="Maruthanayagam V."/>
            <person name="Chakraborty S."/>
            <person name="Pramanik A."/>
            <person name="Mukherjee J."/>
            <person name="Brink B."/>
        </authorList>
    </citation>
    <scope>NUCLEOTIDE SEQUENCE [LARGE SCALE GENOMIC DNA]</scope>
    <source>
        <strain evidence="2 3">AP17</strain>
    </source>
</reference>
<evidence type="ECO:0000256" key="1">
    <source>
        <dbReference type="SAM" id="MobiDB-lite"/>
    </source>
</evidence>
<name>A0A6H1U1N9_9CYAN</name>